<organism evidence="2 3">
    <name type="scientific">Candidatus Nomurabacteria bacterium RIFCSPLOWO2_01_FULL_36_10b</name>
    <dbReference type="NCBI Taxonomy" id="1801766"/>
    <lineage>
        <taxon>Bacteria</taxon>
        <taxon>Candidatus Nomuraibacteriota</taxon>
    </lineage>
</organism>
<reference evidence="2 3" key="1">
    <citation type="journal article" date="2016" name="Nat. Commun.">
        <title>Thousands of microbial genomes shed light on interconnected biogeochemical processes in an aquifer system.</title>
        <authorList>
            <person name="Anantharaman K."/>
            <person name="Brown C.T."/>
            <person name="Hug L.A."/>
            <person name="Sharon I."/>
            <person name="Castelle C.J."/>
            <person name="Probst A.J."/>
            <person name="Thomas B.C."/>
            <person name="Singh A."/>
            <person name="Wilkins M.J."/>
            <person name="Karaoz U."/>
            <person name="Brodie E.L."/>
            <person name="Williams K.H."/>
            <person name="Hubbard S.S."/>
            <person name="Banfield J.F."/>
        </authorList>
    </citation>
    <scope>NUCLEOTIDE SEQUENCE [LARGE SCALE GENOMIC DNA]</scope>
</reference>
<feature type="compositionally biased region" description="Acidic residues" evidence="1">
    <location>
        <begin position="497"/>
        <end position="519"/>
    </location>
</feature>
<sequence length="529" mass="57601">MPTSFELAISWSVDDGSVNHIAPQPFDIQELNTTDAKESDIIEETSNAEGVESIDQGVATNTEIEESSDAGISSGTEGASENSNEVVPDLDTTPNTEGVENSNEETQTGIQAFLRMLIMPISVFAEDVLSDDQSVLPDGEQIQDEELTTEENDIEITTDESSILPEAELTAEETGTEITTEDSSDVLPETELITQEAETITDVSDISDDVVNDPFISIYYTLDGELWNILATVERDEWQNVRIPIPLNNWEQISKLQLRFVTVSRIDPLPHVYIDAVALNVLYSEDVSLALVPDGSADFKKYTIEDFQDEHSGSFSVDVKNNSDQGEFLHIISSNGGAYVIYPHEETAESVMMSSIGTDPVDVFSYQLSLGSYVMLATKRLDGCEQLNLRRCRDDADYGGEITFSIAPSLNTPLAYRDEGIKDESIIAGEEPQISNEAAISMPVLVSDLNTSSDVILSETLGGDALVEIEISDDVTPIGDVVADIISDIIPDSTLESVEETSVDEETNISSDEELDTAEDVVISSDGEI</sequence>
<proteinExistence type="predicted"/>
<feature type="compositionally biased region" description="Polar residues" evidence="1">
    <location>
        <begin position="70"/>
        <end position="85"/>
    </location>
</feature>
<evidence type="ECO:0000256" key="1">
    <source>
        <dbReference type="SAM" id="MobiDB-lite"/>
    </source>
</evidence>
<feature type="region of interest" description="Disordered" evidence="1">
    <location>
        <begin position="64"/>
        <end position="104"/>
    </location>
</feature>
<evidence type="ECO:0000313" key="3">
    <source>
        <dbReference type="Proteomes" id="UP000179448"/>
    </source>
</evidence>
<name>A0A1F6WQX1_9BACT</name>
<accession>A0A1F6WQX1</accession>
<dbReference type="EMBL" id="MFUQ01000002">
    <property type="protein sequence ID" value="OGI84145.1"/>
    <property type="molecule type" value="Genomic_DNA"/>
</dbReference>
<evidence type="ECO:0000313" key="2">
    <source>
        <dbReference type="EMBL" id="OGI84145.1"/>
    </source>
</evidence>
<dbReference type="STRING" id="1801766.A2997_02175"/>
<dbReference type="AlphaFoldDB" id="A0A1F6WQX1"/>
<feature type="region of interest" description="Disordered" evidence="1">
    <location>
        <begin position="496"/>
        <end position="529"/>
    </location>
</feature>
<dbReference type="Proteomes" id="UP000179448">
    <property type="component" value="Unassembled WGS sequence"/>
</dbReference>
<comment type="caution">
    <text evidence="2">The sequence shown here is derived from an EMBL/GenBank/DDBJ whole genome shotgun (WGS) entry which is preliminary data.</text>
</comment>
<feature type="compositionally biased region" description="Polar residues" evidence="1">
    <location>
        <begin position="92"/>
        <end position="104"/>
    </location>
</feature>
<gene>
    <name evidence="2" type="ORF">A2997_02175</name>
</gene>
<protein>
    <submittedName>
        <fullName evidence="2">Uncharacterized protein</fullName>
    </submittedName>
</protein>